<evidence type="ECO:0000313" key="7">
    <source>
        <dbReference type="EMBL" id="MCB7386236.1"/>
    </source>
</evidence>
<reference evidence="7 8" key="1">
    <citation type="submission" date="2021-10" db="EMBL/GenBank/DDBJ databases">
        <title>Collection of gut derived symbiotic bacterial strains cultured from healthy donors.</title>
        <authorList>
            <person name="Lin H."/>
            <person name="Littmann E."/>
            <person name="Kohout C."/>
            <person name="Pamer E.G."/>
        </authorList>
    </citation>
    <scope>NUCLEOTIDE SEQUENCE [LARGE SCALE GENOMIC DNA]</scope>
    <source>
        <strain evidence="7 8">DFI.1.165</strain>
    </source>
</reference>
<evidence type="ECO:0000259" key="6">
    <source>
        <dbReference type="PROSITE" id="PS51832"/>
    </source>
</evidence>
<dbReference type="RefSeq" id="WP_082891593.1">
    <property type="nucleotide sequence ID" value="NZ_JAJCIQ010000001.1"/>
</dbReference>
<feature type="domain" description="Response regulatory" evidence="4">
    <location>
        <begin position="14"/>
        <end position="129"/>
    </location>
</feature>
<sequence>MRKNRVGRKKNGFSMFILDDDRNMTDALQSYFEASGYDVEQSNDPLEALEQMREKAYDILLLDFIMYPICGDEVVARLREFDTNIYVIMLTGHREVAPPLNTIRELEIQGYFEKSDRFDQLELLVESCIKSIRQMKTVSRYQEGLSNILEAVPKMHRYLPMPVFAKELLAELLRISGAENGFVWLKPENMLPGEDIEEMKKEIFCGEGRWKDDTLDTFLEKYPSTKICFQRRQISTLVEGERHFVLIPLNIGEKLRLGMMGIIENGENTEGHDLYAVFGEQAASALHNLILHHLLQLNNQRLQLTYEHLEKGYMDTIEALRLLVDAKDIYTRGHSDRVAYYAVRLAQALGKSREYVEYVRAAGLLHDIGKIGVSDAILKKEAKLDDKEFSVIKKHPEMGANILARISMFQSIGDVVAAHHERYDGTGYPKGLKGEEIPEEARIVAIADAFDAMMSDRHYRKKLTMEECIRELEEGMGTQFDSNMIPAFLSVLKDFDAMDQELRWTYQRGNII</sequence>
<dbReference type="InterPro" id="IPR021800">
    <property type="entry name" value="DUF3369"/>
</dbReference>
<dbReference type="CDD" id="cd00156">
    <property type="entry name" value="REC"/>
    <property type="match status" value="1"/>
</dbReference>
<dbReference type="Pfam" id="PF13487">
    <property type="entry name" value="HD_5"/>
    <property type="match status" value="1"/>
</dbReference>
<evidence type="ECO:0000259" key="4">
    <source>
        <dbReference type="PROSITE" id="PS50110"/>
    </source>
</evidence>
<dbReference type="InterPro" id="IPR006675">
    <property type="entry name" value="HDIG_dom"/>
</dbReference>
<dbReference type="CDD" id="cd00077">
    <property type="entry name" value="HDc"/>
    <property type="match status" value="1"/>
</dbReference>
<evidence type="ECO:0000256" key="2">
    <source>
        <dbReference type="ARBA" id="ARBA00024867"/>
    </source>
</evidence>
<feature type="domain" description="HD-GYP" evidence="6">
    <location>
        <begin position="309"/>
        <end position="504"/>
    </location>
</feature>
<dbReference type="EMBL" id="JAJCIS010000001">
    <property type="protein sequence ID" value="MCB7386236.1"/>
    <property type="molecule type" value="Genomic_DNA"/>
</dbReference>
<comment type="caution">
    <text evidence="7">The sequence shown here is derived from an EMBL/GenBank/DDBJ whole genome shotgun (WGS) entry which is preliminary data.</text>
</comment>
<dbReference type="InterPro" id="IPR011006">
    <property type="entry name" value="CheY-like_superfamily"/>
</dbReference>
<evidence type="ECO:0000259" key="5">
    <source>
        <dbReference type="PROSITE" id="PS51831"/>
    </source>
</evidence>
<dbReference type="InterPro" id="IPR052020">
    <property type="entry name" value="Cyclic_di-GMP/3'3'-cGAMP_PDE"/>
</dbReference>
<organism evidence="7 8">
    <name type="scientific">Bariatricus massiliensis</name>
    <dbReference type="NCBI Taxonomy" id="1745713"/>
    <lineage>
        <taxon>Bacteria</taxon>
        <taxon>Bacillati</taxon>
        <taxon>Bacillota</taxon>
        <taxon>Clostridia</taxon>
        <taxon>Lachnospirales</taxon>
        <taxon>Lachnospiraceae</taxon>
        <taxon>Bariatricus</taxon>
    </lineage>
</organism>
<evidence type="ECO:0000256" key="3">
    <source>
        <dbReference type="PROSITE-ProRule" id="PRU00169"/>
    </source>
</evidence>
<dbReference type="SUPFAM" id="SSF52172">
    <property type="entry name" value="CheY-like"/>
    <property type="match status" value="1"/>
</dbReference>
<name>A0ABS8DCV2_9FIRM</name>
<dbReference type="InterPro" id="IPR001789">
    <property type="entry name" value="Sig_transdc_resp-reg_receiver"/>
</dbReference>
<dbReference type="NCBIfam" id="TIGR00277">
    <property type="entry name" value="HDIG"/>
    <property type="match status" value="1"/>
</dbReference>
<dbReference type="PROSITE" id="PS51831">
    <property type="entry name" value="HD"/>
    <property type="match status" value="1"/>
</dbReference>
<feature type="domain" description="HD" evidence="5">
    <location>
        <begin position="331"/>
        <end position="453"/>
    </location>
</feature>
<feature type="modified residue" description="4-aspartylphosphate" evidence="3">
    <location>
        <position position="63"/>
    </location>
</feature>
<evidence type="ECO:0000256" key="1">
    <source>
        <dbReference type="ARBA" id="ARBA00018672"/>
    </source>
</evidence>
<dbReference type="Gene3D" id="3.40.50.2300">
    <property type="match status" value="1"/>
</dbReference>
<dbReference type="PROSITE" id="PS51832">
    <property type="entry name" value="HD_GYP"/>
    <property type="match status" value="1"/>
</dbReference>
<dbReference type="Pfam" id="PF11849">
    <property type="entry name" value="DUF3369"/>
    <property type="match status" value="1"/>
</dbReference>
<dbReference type="InterPro" id="IPR006674">
    <property type="entry name" value="HD_domain"/>
</dbReference>
<keyword evidence="8" id="KW-1185">Reference proteome</keyword>
<keyword evidence="3" id="KW-0597">Phosphoprotein</keyword>
<accession>A0ABS8DCV2</accession>
<dbReference type="PANTHER" id="PTHR45228">
    <property type="entry name" value="CYCLIC DI-GMP PHOSPHODIESTERASE TM_0186-RELATED"/>
    <property type="match status" value="1"/>
</dbReference>
<dbReference type="SMART" id="SM00471">
    <property type="entry name" value="HDc"/>
    <property type="match status" value="1"/>
</dbReference>
<comment type="function">
    <text evidence="2">May play the central regulatory role in sporulation. It may be an element of the effector pathway responsible for the activation of sporulation genes in response to nutritional stress. Spo0A may act in concert with spo0H (a sigma factor) to control the expression of some genes that are critical to the sporulation process.</text>
</comment>
<dbReference type="InterPro" id="IPR037522">
    <property type="entry name" value="HD_GYP_dom"/>
</dbReference>
<proteinExistence type="predicted"/>
<dbReference type="PROSITE" id="PS50110">
    <property type="entry name" value="RESPONSE_REGULATORY"/>
    <property type="match status" value="1"/>
</dbReference>
<dbReference type="SUPFAM" id="SSF109604">
    <property type="entry name" value="HD-domain/PDEase-like"/>
    <property type="match status" value="1"/>
</dbReference>
<dbReference type="InterPro" id="IPR003607">
    <property type="entry name" value="HD/PDEase_dom"/>
</dbReference>
<dbReference type="Pfam" id="PF00072">
    <property type="entry name" value="Response_reg"/>
    <property type="match status" value="1"/>
</dbReference>
<gene>
    <name evidence="7" type="ORF">LIZ65_02950</name>
</gene>
<dbReference type="Gene3D" id="1.10.3210.10">
    <property type="entry name" value="Hypothetical protein af1432"/>
    <property type="match status" value="1"/>
</dbReference>
<dbReference type="PANTHER" id="PTHR45228:SF4">
    <property type="entry name" value="LIPOPROTEIN"/>
    <property type="match status" value="1"/>
</dbReference>
<evidence type="ECO:0000313" key="8">
    <source>
        <dbReference type="Proteomes" id="UP001299546"/>
    </source>
</evidence>
<protein>
    <recommendedName>
        <fullName evidence="1">Stage 0 sporulation protein A homolog</fullName>
    </recommendedName>
</protein>
<dbReference type="Proteomes" id="UP001299546">
    <property type="component" value="Unassembled WGS sequence"/>
</dbReference>
<dbReference type="SMART" id="SM00448">
    <property type="entry name" value="REC"/>
    <property type="match status" value="1"/>
</dbReference>